<evidence type="ECO:0000259" key="2">
    <source>
        <dbReference type="Pfam" id="PF01814"/>
    </source>
</evidence>
<feature type="region of interest" description="Disordered" evidence="1">
    <location>
        <begin position="1"/>
        <end position="22"/>
    </location>
</feature>
<accession>A0A813EHQ2</accession>
<gene>
    <name evidence="3" type="ORF">PGLA1383_LOCUS19928</name>
</gene>
<reference evidence="3" key="1">
    <citation type="submission" date="2021-02" db="EMBL/GenBank/DDBJ databases">
        <authorList>
            <person name="Dougan E. K."/>
            <person name="Rhodes N."/>
            <person name="Thang M."/>
            <person name="Chan C."/>
        </authorList>
    </citation>
    <scope>NUCLEOTIDE SEQUENCE</scope>
</reference>
<comment type="caution">
    <text evidence="3">The sequence shown here is derived from an EMBL/GenBank/DDBJ whole genome shotgun (WGS) entry which is preliminary data.</text>
</comment>
<dbReference type="Pfam" id="PF01814">
    <property type="entry name" value="Hemerythrin"/>
    <property type="match status" value="1"/>
</dbReference>
<proteinExistence type="predicted"/>
<protein>
    <recommendedName>
        <fullName evidence="2">Hemerythrin-like domain-containing protein</fullName>
    </recommendedName>
</protein>
<evidence type="ECO:0000313" key="3">
    <source>
        <dbReference type="EMBL" id="CAE8601641.1"/>
    </source>
</evidence>
<name>A0A813EHQ2_POLGL</name>
<evidence type="ECO:0000256" key="1">
    <source>
        <dbReference type="SAM" id="MobiDB-lite"/>
    </source>
</evidence>
<feature type="domain" description="Hemerythrin-like" evidence="2">
    <location>
        <begin position="440"/>
        <end position="559"/>
    </location>
</feature>
<keyword evidence="4" id="KW-1185">Reference proteome</keyword>
<organism evidence="3 4">
    <name type="scientific">Polarella glacialis</name>
    <name type="common">Dinoflagellate</name>
    <dbReference type="NCBI Taxonomy" id="89957"/>
    <lineage>
        <taxon>Eukaryota</taxon>
        <taxon>Sar</taxon>
        <taxon>Alveolata</taxon>
        <taxon>Dinophyceae</taxon>
        <taxon>Suessiales</taxon>
        <taxon>Suessiaceae</taxon>
        <taxon>Polarella</taxon>
    </lineage>
</organism>
<dbReference type="Proteomes" id="UP000654075">
    <property type="component" value="Unassembled WGS sequence"/>
</dbReference>
<dbReference type="CDD" id="cd12108">
    <property type="entry name" value="Hr-like"/>
    <property type="match status" value="1"/>
</dbReference>
<dbReference type="InterPro" id="IPR012312">
    <property type="entry name" value="Hemerythrin-like"/>
</dbReference>
<dbReference type="AlphaFoldDB" id="A0A813EHQ2"/>
<dbReference type="EMBL" id="CAJNNV010013382">
    <property type="protein sequence ID" value="CAE8601641.1"/>
    <property type="molecule type" value="Genomic_DNA"/>
</dbReference>
<dbReference type="OrthoDB" id="43563at2759"/>
<dbReference type="Gene3D" id="1.20.120.520">
    <property type="entry name" value="nmb1532 protein domain like"/>
    <property type="match status" value="1"/>
</dbReference>
<sequence length="669" mass="74139">MVMQPLQHPHPPPSYSSRPSRSLNSVPWRCRGVSSAAGGYGRRHPDGCGSRSKFPWRAQLVSGVGVAAAVAAGGSESPVRSRRSDRPRLLRRLLSRWFGKATTADVSGKGKDLVEENVSAGLPGHEVPDGCVRVENRTDAEIVVLAYTKGELVYLTGEQELVLAPKSQADVRASGSIKVRMAVRRRNDARLFQMKHGDTLTLLTGTDLPGVEDLPEDAAVHVLQDLACVARSASWEVLPGPLFWKLPVNTRDVEFKVGDVLRDPLSSVKLKVVRDEGADWRRYPMARVRVVEGGISRGKLLNKGAMYIAKIVPNQRVLQEIADTHKKLSGLFGPLPQIARCEASFHADSGAWLLLFEDFGESFARMISESSDTLRPEDVDGKRLASKGWIRPALVQRTVQGALPEVNASSPQFQAQSSFPADKESLWTYPPSSDGWIWAHNALRAELQQMTLLIAHLGDRKLETWEVHSMRAWWACHELHVHDHHQNEDEIMTPEMATRINLPAKLTTDHQGLISRMEALKVLFSNLTNAKELFFAWSEYQVSMLPHLFEEEQIALPLLRAFFTPPEAAALVGKILKVGKPAALGSFFYWMGSSDPNAAHTDFVTDLSIKAAATTFMAQEGIPWFVWHLEFKGYIQAYQDAMVNHAVALFRGEPPAMPASWFGCCQSAV</sequence>
<evidence type="ECO:0000313" key="4">
    <source>
        <dbReference type="Proteomes" id="UP000654075"/>
    </source>
</evidence>